<keyword evidence="7 10" id="KW-0100">Branched-chain amino acid biosynthesis</keyword>
<dbReference type="Gene3D" id="3.20.10.10">
    <property type="entry name" value="D-amino Acid Aminotransferase, subunit A, domain 2"/>
    <property type="match status" value="1"/>
</dbReference>
<dbReference type="PROSITE" id="PS00770">
    <property type="entry name" value="AA_TRANSFER_CLASS_4"/>
    <property type="match status" value="1"/>
</dbReference>
<keyword evidence="3 10" id="KW-0032">Aminotransferase</keyword>
<dbReference type="PIRSF" id="PIRSF006468">
    <property type="entry name" value="BCAT1"/>
    <property type="match status" value="1"/>
</dbReference>
<dbReference type="InterPro" id="IPR043131">
    <property type="entry name" value="BCAT-like_N"/>
</dbReference>
<dbReference type="GO" id="GO:0005739">
    <property type="term" value="C:mitochondrion"/>
    <property type="evidence" value="ECO:0000318"/>
    <property type="project" value="GO_Central"/>
</dbReference>
<dbReference type="InterPro" id="IPR033939">
    <property type="entry name" value="BCAT_family"/>
</dbReference>
<dbReference type="OrthoDB" id="1732691at2759"/>
<evidence type="ECO:0000313" key="13">
    <source>
        <dbReference type="Proteomes" id="UP000005239"/>
    </source>
</evidence>
<dbReference type="GO" id="GO:0009099">
    <property type="term" value="P:L-valine biosynthetic process"/>
    <property type="evidence" value="ECO:0000318"/>
    <property type="project" value="GO_Central"/>
</dbReference>
<dbReference type="InterPro" id="IPR005786">
    <property type="entry name" value="B_amino_transII"/>
</dbReference>
<organism evidence="12 13">
    <name type="scientific">Pristionchus pacificus</name>
    <name type="common">Parasitic nematode worm</name>
    <dbReference type="NCBI Taxonomy" id="54126"/>
    <lineage>
        <taxon>Eukaryota</taxon>
        <taxon>Metazoa</taxon>
        <taxon>Ecdysozoa</taxon>
        <taxon>Nematoda</taxon>
        <taxon>Chromadorea</taxon>
        <taxon>Rhabditida</taxon>
        <taxon>Rhabditina</taxon>
        <taxon>Diplogasteromorpha</taxon>
        <taxon>Diplogasteroidea</taxon>
        <taxon>Neodiplogasteridae</taxon>
        <taxon>Pristionchus</taxon>
    </lineage>
</organism>
<dbReference type="EC" id="2.6.1.42" evidence="10"/>
<proteinExistence type="inferred from homology"/>
<evidence type="ECO:0000256" key="4">
    <source>
        <dbReference type="ARBA" id="ARBA00022605"/>
    </source>
</evidence>
<dbReference type="OMA" id="EAIMFGM"/>
<dbReference type="InterPro" id="IPR043132">
    <property type="entry name" value="BCAT-like_C"/>
</dbReference>
<dbReference type="InterPro" id="IPR036038">
    <property type="entry name" value="Aminotransferase-like"/>
</dbReference>
<evidence type="ECO:0000256" key="7">
    <source>
        <dbReference type="ARBA" id="ARBA00023304"/>
    </source>
</evidence>
<gene>
    <name evidence="12" type="primary">WBGene00115639</name>
</gene>
<dbReference type="Gene3D" id="3.30.470.10">
    <property type="match status" value="1"/>
</dbReference>
<name>A0A454XZE5_PRIPA</name>
<accession>A0A8R1YQA7</accession>
<dbReference type="EnsemblMetazoa" id="PPA26085.1">
    <property type="protein sequence ID" value="PPA26085.1"/>
    <property type="gene ID" value="WBGene00115639"/>
</dbReference>
<reference evidence="12" key="2">
    <citation type="submission" date="2022-06" db="UniProtKB">
        <authorList>
            <consortium name="EnsemblMetazoa"/>
        </authorList>
    </citation>
    <scope>IDENTIFICATION</scope>
    <source>
        <strain evidence="12">PS312</strain>
    </source>
</reference>
<feature type="compositionally biased region" description="Low complexity" evidence="11">
    <location>
        <begin position="28"/>
        <end position="37"/>
    </location>
</feature>
<evidence type="ECO:0000256" key="11">
    <source>
        <dbReference type="SAM" id="MobiDB-lite"/>
    </source>
</evidence>
<evidence type="ECO:0000256" key="1">
    <source>
        <dbReference type="ARBA" id="ARBA00001933"/>
    </source>
</evidence>
<evidence type="ECO:0000256" key="9">
    <source>
        <dbReference type="RuleBase" id="RU004516"/>
    </source>
</evidence>
<comment type="catalytic activity">
    <reaction evidence="10">
        <text>L-valine + 2-oxoglutarate = 3-methyl-2-oxobutanoate + L-glutamate</text>
        <dbReference type="Rhea" id="RHEA:24813"/>
        <dbReference type="ChEBI" id="CHEBI:11851"/>
        <dbReference type="ChEBI" id="CHEBI:16810"/>
        <dbReference type="ChEBI" id="CHEBI:29985"/>
        <dbReference type="ChEBI" id="CHEBI:57762"/>
        <dbReference type="EC" id="2.6.1.42"/>
    </reaction>
</comment>
<dbReference type="Pfam" id="PF01063">
    <property type="entry name" value="Aminotran_4"/>
    <property type="match status" value="1"/>
</dbReference>
<dbReference type="AlphaFoldDB" id="A0A454XZE5"/>
<evidence type="ECO:0000256" key="6">
    <source>
        <dbReference type="ARBA" id="ARBA00022898"/>
    </source>
</evidence>
<keyword evidence="6 9" id="KW-0663">Pyridoxal phosphate</keyword>
<keyword evidence="4 10" id="KW-0028">Amino-acid biosynthesis</keyword>
<comment type="cofactor">
    <cofactor evidence="1 9">
        <name>pyridoxal 5'-phosphate</name>
        <dbReference type="ChEBI" id="CHEBI:597326"/>
    </cofactor>
</comment>
<dbReference type="GO" id="GO:0004084">
    <property type="term" value="F:branched-chain-amino-acid transaminase activity"/>
    <property type="evidence" value="ECO:0000318"/>
    <property type="project" value="GO_Central"/>
</dbReference>
<comment type="catalytic activity">
    <reaction evidence="10">
        <text>L-leucine + 2-oxoglutarate = 4-methyl-2-oxopentanoate + L-glutamate</text>
        <dbReference type="Rhea" id="RHEA:18321"/>
        <dbReference type="ChEBI" id="CHEBI:16810"/>
        <dbReference type="ChEBI" id="CHEBI:17865"/>
        <dbReference type="ChEBI" id="CHEBI:29985"/>
        <dbReference type="ChEBI" id="CHEBI:57427"/>
        <dbReference type="EC" id="2.6.1.42"/>
    </reaction>
</comment>
<keyword evidence="13" id="KW-1185">Reference proteome</keyword>
<dbReference type="GO" id="GO:0009098">
    <property type="term" value="P:L-leucine biosynthetic process"/>
    <property type="evidence" value="ECO:0000318"/>
    <property type="project" value="GO_Central"/>
</dbReference>
<evidence type="ECO:0000256" key="5">
    <source>
        <dbReference type="ARBA" id="ARBA00022679"/>
    </source>
</evidence>
<evidence type="ECO:0000256" key="10">
    <source>
        <dbReference type="RuleBase" id="RU004517"/>
    </source>
</evidence>
<evidence type="ECO:0000256" key="2">
    <source>
        <dbReference type="ARBA" id="ARBA00009320"/>
    </source>
</evidence>
<reference evidence="13" key="1">
    <citation type="journal article" date="2008" name="Nat. Genet.">
        <title>The Pristionchus pacificus genome provides a unique perspective on nematode lifestyle and parasitism.</title>
        <authorList>
            <person name="Dieterich C."/>
            <person name="Clifton S.W."/>
            <person name="Schuster L.N."/>
            <person name="Chinwalla A."/>
            <person name="Delehaunty K."/>
            <person name="Dinkelacker I."/>
            <person name="Fulton L."/>
            <person name="Fulton R."/>
            <person name="Godfrey J."/>
            <person name="Minx P."/>
            <person name="Mitreva M."/>
            <person name="Roeseler W."/>
            <person name="Tian H."/>
            <person name="Witte H."/>
            <person name="Yang S.P."/>
            <person name="Wilson R.K."/>
            <person name="Sommer R.J."/>
        </authorList>
    </citation>
    <scope>NUCLEOTIDE SEQUENCE [LARGE SCALE GENOMIC DNA]</scope>
    <source>
        <strain evidence="13">PS312</strain>
    </source>
</reference>
<dbReference type="InterPro" id="IPR018300">
    <property type="entry name" value="Aminotrans_IV_CS"/>
</dbReference>
<comment type="similarity">
    <text evidence="2 8">Belongs to the class-IV pyridoxal-phosphate-dependent aminotransferase family.</text>
</comment>
<evidence type="ECO:0000256" key="3">
    <source>
        <dbReference type="ARBA" id="ARBA00022576"/>
    </source>
</evidence>
<evidence type="ECO:0000313" key="12">
    <source>
        <dbReference type="EnsemblMetazoa" id="PPA26085.1"/>
    </source>
</evidence>
<feature type="region of interest" description="Disordered" evidence="11">
    <location>
        <begin position="28"/>
        <end position="58"/>
    </location>
</feature>
<keyword evidence="5 10" id="KW-0808">Transferase</keyword>
<dbReference type="SUPFAM" id="SSF56752">
    <property type="entry name" value="D-aminoacid aminotransferase-like PLP-dependent enzymes"/>
    <property type="match status" value="1"/>
</dbReference>
<dbReference type="PANTHER" id="PTHR11825">
    <property type="entry name" value="SUBGROUP IIII AMINOTRANSFERASE"/>
    <property type="match status" value="1"/>
</dbReference>
<evidence type="ECO:0000256" key="8">
    <source>
        <dbReference type="RuleBase" id="RU004106"/>
    </source>
</evidence>
<dbReference type="PANTHER" id="PTHR11825:SF44">
    <property type="entry name" value="BRANCHED-CHAIN-AMINO-ACID AMINOTRANSFERASE"/>
    <property type="match status" value="1"/>
</dbReference>
<comment type="catalytic activity">
    <reaction evidence="10">
        <text>L-isoleucine + 2-oxoglutarate = (S)-3-methyl-2-oxopentanoate + L-glutamate</text>
        <dbReference type="Rhea" id="RHEA:24801"/>
        <dbReference type="ChEBI" id="CHEBI:16810"/>
        <dbReference type="ChEBI" id="CHEBI:29985"/>
        <dbReference type="ChEBI" id="CHEBI:35146"/>
        <dbReference type="ChEBI" id="CHEBI:58045"/>
        <dbReference type="EC" id="2.6.1.42"/>
    </reaction>
</comment>
<dbReference type="CDD" id="cd01557">
    <property type="entry name" value="BCAT_beta_family"/>
    <property type="match status" value="1"/>
</dbReference>
<dbReference type="Proteomes" id="UP000005239">
    <property type="component" value="Unassembled WGS sequence"/>
</dbReference>
<sequence>MSFARTKILTARCSSSFVSRLRSSFTVDTPTTNATTRETPRVAVSQTPPNPVSGKAKDPQRTFYRTDMHTTAALPSERQAKPTGHLPFGRYYADHMIDVDWNSERGWEKPKLHKLQPLQLHPGAKVLHYAIELFEGMKAYRGIDNKIRLFRPDANMARMNATAARAALPTFDSAELIAMIADQIRLDGEWKTLGVGPPQDAKLFVVTCPVGAYFPSGFQPISLLADPQYVRASLGGVGAFKMGCNYAPTMLVAREAAEKGCHQVLWLTGNNEELTEVGTMNIFVFWKNEDGDLELATPPLDHGLILPGVTRDSLLCLAREWGEFKARSVSERTFTMDDVKRALKEERLQQMFGCGTASVVVPVGKIVYHNRKAARHEVWHIPTMESKQNLMQRLYDHINCIQYGRFDRPEWTVDVPY</sequence>
<accession>A0A454XZE5</accession>
<dbReference type="FunFam" id="3.20.10.10:FF:000007">
    <property type="entry name" value="Branched-chain-amino-acid aminotransferase, mitochondrial"/>
    <property type="match status" value="1"/>
</dbReference>
<protein>
    <recommendedName>
        <fullName evidence="10">Branched-chain-amino-acid aminotransferase</fullName>
        <ecNumber evidence="10">2.6.1.42</ecNumber>
    </recommendedName>
</protein>
<dbReference type="InterPro" id="IPR001544">
    <property type="entry name" value="Aminotrans_IV"/>
</dbReference>